<dbReference type="EMBL" id="KV722398">
    <property type="protein sequence ID" value="OCH90760.1"/>
    <property type="molecule type" value="Genomic_DNA"/>
</dbReference>
<dbReference type="Proteomes" id="UP000250043">
    <property type="component" value="Unassembled WGS sequence"/>
</dbReference>
<feature type="compositionally biased region" description="Low complexity" evidence="1">
    <location>
        <begin position="95"/>
        <end position="112"/>
    </location>
</feature>
<protein>
    <submittedName>
        <fullName evidence="2">Uncharacterized protein</fullName>
    </submittedName>
</protein>
<feature type="compositionally biased region" description="Low complexity" evidence="1">
    <location>
        <begin position="124"/>
        <end position="144"/>
    </location>
</feature>
<accession>A0A8E2DJU1</accession>
<organism evidence="2 3">
    <name type="scientific">Obba rivulosa</name>
    <dbReference type="NCBI Taxonomy" id="1052685"/>
    <lineage>
        <taxon>Eukaryota</taxon>
        <taxon>Fungi</taxon>
        <taxon>Dikarya</taxon>
        <taxon>Basidiomycota</taxon>
        <taxon>Agaricomycotina</taxon>
        <taxon>Agaricomycetes</taxon>
        <taxon>Polyporales</taxon>
        <taxon>Gelatoporiaceae</taxon>
        <taxon>Obba</taxon>
    </lineage>
</organism>
<dbReference type="AlphaFoldDB" id="A0A8E2DJU1"/>
<name>A0A8E2DJU1_9APHY</name>
<reference evidence="2 3" key="1">
    <citation type="submission" date="2016-07" db="EMBL/GenBank/DDBJ databases">
        <title>Draft genome of the white-rot fungus Obba rivulosa 3A-2.</title>
        <authorList>
            <consortium name="DOE Joint Genome Institute"/>
            <person name="Miettinen O."/>
            <person name="Riley R."/>
            <person name="Acob R."/>
            <person name="Barry K."/>
            <person name="Cullen D."/>
            <person name="De Vries R."/>
            <person name="Hainaut M."/>
            <person name="Hatakka A."/>
            <person name="Henrissat B."/>
            <person name="Hilden K."/>
            <person name="Kuo R."/>
            <person name="Labutti K."/>
            <person name="Lipzen A."/>
            <person name="Makela M.R."/>
            <person name="Sandor L."/>
            <person name="Spatafora J.W."/>
            <person name="Grigoriev I.V."/>
            <person name="Hibbett D.S."/>
        </authorList>
    </citation>
    <scope>NUCLEOTIDE SEQUENCE [LARGE SCALE GENOMIC DNA]</scope>
    <source>
        <strain evidence="2 3">3A-2</strain>
    </source>
</reference>
<evidence type="ECO:0000256" key="1">
    <source>
        <dbReference type="SAM" id="MobiDB-lite"/>
    </source>
</evidence>
<proteinExistence type="predicted"/>
<sequence length="370" mass="39962">MSFHTAMYSYHSLHPLAPPAFRVQSYTSAPSLYSSHLAQSYSMPSESPEIQHRPISPVPAEPILAIDPKLLFYSPPAHPDTDEDAEEPNTSQVQSMRSGASSPRSPSYSGISNLENAPGRDAMSPSTSPQSTPSLTYAGSSSPSREPPGRSPPVSAMGTQVNVSPPKRRGRGAAAWSSRSRSSPQEATPEVPVAPLSSFSTGPERAPRSSRASRLKPYYELRPRRGPAAAPQPTTEGRVRKKAVRRVANAAADIPGTFANDAAVLSFGPCSCGNTVDGAAQHRVVDHIWAHLSQVERVHFTCPVRGCRSGMKWAHRERHITTIHLKLGPDRCPMGCGAVFTSGRKDSVSRHCDKKHPGWKKQLEAAGIQW</sequence>
<feature type="compositionally biased region" description="Low complexity" evidence="1">
    <location>
        <begin position="172"/>
        <end position="183"/>
    </location>
</feature>
<keyword evidence="3" id="KW-1185">Reference proteome</keyword>
<feature type="region of interest" description="Disordered" evidence="1">
    <location>
        <begin position="71"/>
        <end position="242"/>
    </location>
</feature>
<gene>
    <name evidence="2" type="ORF">OBBRIDRAFT_875784</name>
</gene>
<evidence type="ECO:0000313" key="3">
    <source>
        <dbReference type="Proteomes" id="UP000250043"/>
    </source>
</evidence>
<evidence type="ECO:0000313" key="2">
    <source>
        <dbReference type="EMBL" id="OCH90760.1"/>
    </source>
</evidence>